<name>A0ABW1ZFF4_9DEIO</name>
<feature type="transmembrane region" description="Helical" evidence="1">
    <location>
        <begin position="6"/>
        <end position="29"/>
    </location>
</feature>
<accession>A0ABW1ZFF4</accession>
<keyword evidence="1" id="KW-0472">Membrane</keyword>
<dbReference type="EMBL" id="JBHSWB010000001">
    <property type="protein sequence ID" value="MFC6659087.1"/>
    <property type="molecule type" value="Genomic_DNA"/>
</dbReference>
<gene>
    <name evidence="2" type="ORF">ACFP90_00970</name>
</gene>
<keyword evidence="3" id="KW-1185">Reference proteome</keyword>
<feature type="transmembrane region" description="Helical" evidence="1">
    <location>
        <begin position="41"/>
        <end position="58"/>
    </location>
</feature>
<reference evidence="3" key="1">
    <citation type="journal article" date="2019" name="Int. J. Syst. Evol. Microbiol.">
        <title>The Global Catalogue of Microorganisms (GCM) 10K type strain sequencing project: providing services to taxonomists for standard genome sequencing and annotation.</title>
        <authorList>
            <consortium name="The Broad Institute Genomics Platform"/>
            <consortium name="The Broad Institute Genome Sequencing Center for Infectious Disease"/>
            <person name="Wu L."/>
            <person name="Ma J."/>
        </authorList>
    </citation>
    <scope>NUCLEOTIDE SEQUENCE [LARGE SCALE GENOMIC DNA]</scope>
    <source>
        <strain evidence="3">CCUG 63830</strain>
    </source>
</reference>
<dbReference type="Proteomes" id="UP001596317">
    <property type="component" value="Unassembled WGS sequence"/>
</dbReference>
<sequence>MNSDAATILLGWRLTLLLLVLQLAALAFNVVQGMTLGQPDFVSAGLFGLSTLLIWPVYRGKLWARIELCLLWSTGAVEQALSGAPAWGAFSFLLALALFFTPQVNAYMEYAAQQ</sequence>
<keyword evidence="1" id="KW-0812">Transmembrane</keyword>
<proteinExistence type="predicted"/>
<protein>
    <submittedName>
        <fullName evidence="2">Uncharacterized protein</fullName>
    </submittedName>
</protein>
<dbReference type="RefSeq" id="WP_224605713.1">
    <property type="nucleotide sequence ID" value="NZ_JAIQXV010000003.1"/>
</dbReference>
<comment type="caution">
    <text evidence="2">The sequence shown here is derived from an EMBL/GenBank/DDBJ whole genome shotgun (WGS) entry which is preliminary data.</text>
</comment>
<evidence type="ECO:0000256" key="1">
    <source>
        <dbReference type="SAM" id="Phobius"/>
    </source>
</evidence>
<keyword evidence="1" id="KW-1133">Transmembrane helix</keyword>
<evidence type="ECO:0000313" key="3">
    <source>
        <dbReference type="Proteomes" id="UP001596317"/>
    </source>
</evidence>
<feature type="transmembrane region" description="Helical" evidence="1">
    <location>
        <begin position="80"/>
        <end position="100"/>
    </location>
</feature>
<evidence type="ECO:0000313" key="2">
    <source>
        <dbReference type="EMBL" id="MFC6659087.1"/>
    </source>
</evidence>
<organism evidence="2 3">
    <name type="scientific">Deinococcus multiflagellatus</name>
    <dbReference type="NCBI Taxonomy" id="1656887"/>
    <lineage>
        <taxon>Bacteria</taxon>
        <taxon>Thermotogati</taxon>
        <taxon>Deinococcota</taxon>
        <taxon>Deinococci</taxon>
        <taxon>Deinococcales</taxon>
        <taxon>Deinococcaceae</taxon>
        <taxon>Deinococcus</taxon>
    </lineage>
</organism>